<dbReference type="SUPFAM" id="SSF161111">
    <property type="entry name" value="Cation efflux protein transmembrane domain-like"/>
    <property type="match status" value="1"/>
</dbReference>
<feature type="transmembrane region" description="Helical" evidence="8">
    <location>
        <begin position="206"/>
        <end position="228"/>
    </location>
</feature>
<evidence type="ECO:0000256" key="6">
    <source>
        <dbReference type="ARBA" id="ARBA00023065"/>
    </source>
</evidence>
<feature type="transmembrane region" description="Helical" evidence="8">
    <location>
        <begin position="257"/>
        <end position="278"/>
    </location>
</feature>
<protein>
    <recommendedName>
        <fullName evidence="8">Zinc transporter</fullName>
    </recommendedName>
</protein>
<keyword evidence="4 8" id="KW-0812">Transmembrane</keyword>
<evidence type="ECO:0000256" key="3">
    <source>
        <dbReference type="ARBA" id="ARBA00022448"/>
    </source>
</evidence>
<dbReference type="InterPro" id="IPR045316">
    <property type="entry name" value="Msc2-like"/>
</dbReference>
<feature type="compositionally biased region" description="Basic and acidic residues" evidence="9">
    <location>
        <begin position="698"/>
        <end position="712"/>
    </location>
</feature>
<keyword evidence="6 8" id="KW-0406">Ion transport</keyword>
<evidence type="ECO:0000313" key="12">
    <source>
        <dbReference type="Proteomes" id="UP000774326"/>
    </source>
</evidence>
<feature type="transmembrane region" description="Helical" evidence="8">
    <location>
        <begin position="454"/>
        <end position="473"/>
    </location>
</feature>
<dbReference type="GO" id="GO:0006882">
    <property type="term" value="P:intracellular zinc ion homeostasis"/>
    <property type="evidence" value="ECO:0007669"/>
    <property type="project" value="InterPro"/>
</dbReference>
<dbReference type="GO" id="GO:1904257">
    <property type="term" value="P:zinc ion import into Golgi lumen"/>
    <property type="evidence" value="ECO:0007669"/>
    <property type="project" value="TreeGrafter"/>
</dbReference>
<feature type="transmembrane region" description="Helical" evidence="8">
    <location>
        <begin position="135"/>
        <end position="151"/>
    </location>
</feature>
<dbReference type="InterPro" id="IPR002524">
    <property type="entry name" value="Cation_efflux"/>
</dbReference>
<comment type="caution">
    <text evidence="11">The sequence shown here is derived from an EMBL/GenBank/DDBJ whole genome shotgun (WGS) entry which is preliminary data.</text>
</comment>
<comment type="caution">
    <text evidence="8">Lacks conserved residue(s) required for the propagation of feature annotation.</text>
</comment>
<dbReference type="FunFam" id="1.20.1510.10:FF:000014">
    <property type="entry name" value="Cation efflux protein/ zinc transporter"/>
    <property type="match status" value="1"/>
</dbReference>
<accession>A0A9P8Q6N3</accession>
<gene>
    <name evidence="11" type="ORF">WICPIJ_003674</name>
</gene>
<feature type="transmembrane region" description="Helical" evidence="8">
    <location>
        <begin position="306"/>
        <end position="325"/>
    </location>
</feature>
<dbReference type="Proteomes" id="UP000774326">
    <property type="component" value="Unassembled WGS sequence"/>
</dbReference>
<feature type="region of interest" description="Disordered" evidence="9">
    <location>
        <begin position="85"/>
        <end position="115"/>
    </location>
</feature>
<evidence type="ECO:0000256" key="4">
    <source>
        <dbReference type="ARBA" id="ARBA00022692"/>
    </source>
</evidence>
<proteinExistence type="inferred from homology"/>
<evidence type="ECO:0000256" key="9">
    <source>
        <dbReference type="SAM" id="MobiDB-lite"/>
    </source>
</evidence>
<evidence type="ECO:0000256" key="7">
    <source>
        <dbReference type="ARBA" id="ARBA00023136"/>
    </source>
</evidence>
<feature type="region of interest" description="Disordered" evidence="9">
    <location>
        <begin position="698"/>
        <end position="724"/>
    </location>
</feature>
<dbReference type="EMBL" id="JAEUBG010002052">
    <property type="protein sequence ID" value="KAH3685322.1"/>
    <property type="molecule type" value="Genomic_DNA"/>
</dbReference>
<feature type="transmembrane region" description="Helical" evidence="8">
    <location>
        <begin position="545"/>
        <end position="566"/>
    </location>
</feature>
<feature type="compositionally biased region" description="Basic residues" evidence="9">
    <location>
        <begin position="517"/>
        <end position="526"/>
    </location>
</feature>
<feature type="transmembrane region" description="Helical" evidence="8">
    <location>
        <begin position="20"/>
        <end position="40"/>
    </location>
</feature>
<feature type="domain" description="Cation efflux protein transmembrane" evidence="10">
    <location>
        <begin position="385"/>
        <end position="602"/>
    </location>
</feature>
<name>A0A9P8Q6N3_WICPI</name>
<comment type="function">
    <text evidence="8">Functions as a zinc transporter.</text>
</comment>
<feature type="transmembrane region" description="Helical" evidence="8">
    <location>
        <begin position="55"/>
        <end position="78"/>
    </location>
</feature>
<comment type="similarity">
    <text evidence="2 8">Belongs to the cation diffusion facilitator (CDF) transporter (TC 2.A.4) family. SLC30A subfamily.</text>
</comment>
<dbReference type="Gene3D" id="1.20.1510.10">
    <property type="entry name" value="Cation efflux protein transmembrane domain"/>
    <property type="match status" value="1"/>
</dbReference>
<evidence type="ECO:0000259" key="10">
    <source>
        <dbReference type="Pfam" id="PF01545"/>
    </source>
</evidence>
<dbReference type="NCBIfam" id="TIGR01297">
    <property type="entry name" value="CDF"/>
    <property type="match status" value="1"/>
</dbReference>
<dbReference type="OrthoDB" id="78669at2759"/>
<evidence type="ECO:0000256" key="2">
    <source>
        <dbReference type="ARBA" id="ARBA00008873"/>
    </source>
</evidence>
<dbReference type="PANTHER" id="PTHR45755">
    <property type="match status" value="1"/>
</dbReference>
<dbReference type="GO" id="GO:0005789">
    <property type="term" value="C:endoplasmic reticulum membrane"/>
    <property type="evidence" value="ECO:0007669"/>
    <property type="project" value="UniProtKB-SubCell"/>
</dbReference>
<feature type="compositionally biased region" description="Low complexity" evidence="9">
    <location>
        <begin position="714"/>
        <end position="724"/>
    </location>
</feature>
<evidence type="ECO:0000256" key="5">
    <source>
        <dbReference type="ARBA" id="ARBA00022989"/>
    </source>
</evidence>
<feature type="transmembrane region" description="Helical" evidence="8">
    <location>
        <begin position="573"/>
        <end position="594"/>
    </location>
</feature>
<dbReference type="GO" id="GO:0005794">
    <property type="term" value="C:Golgi apparatus"/>
    <property type="evidence" value="ECO:0007669"/>
    <property type="project" value="TreeGrafter"/>
</dbReference>
<feature type="transmembrane region" description="Helical" evidence="8">
    <location>
        <begin position="384"/>
        <end position="403"/>
    </location>
</feature>
<evidence type="ECO:0000256" key="1">
    <source>
        <dbReference type="ARBA" id="ARBA00004141"/>
    </source>
</evidence>
<keyword evidence="8" id="KW-0256">Endoplasmic reticulum</keyword>
<keyword evidence="3 8" id="KW-0813">Transport</keyword>
<feature type="transmembrane region" description="Helical" evidence="8">
    <location>
        <begin position="337"/>
        <end position="354"/>
    </location>
</feature>
<sequence>MPTAPITSKQSMPKQQLFQIQNIPILLTYPTLLLSSSLVIEYDVNKNKDQNDWKLLALSLLISPVFLGSCLSILGTFVRNLTMSSEPSPAMEDTHSHNHNHSHNHSHSHGHSSENLTTNTDVTLWQRVKSMKSQTQTLLTLFALFTSSWILDPIRTVSLTLVLIQTTESSLIQFGLVCVFFVFDLVELMVRYGVSLNYQGLKDIRFGQLLILGYLLCVVSSGRLSLIFQGLVAKQQQPQQKNQININKKSFSVNSGLWFHELILPGLLMLLSGLTLLFSLKDVSISMILITLGCGLNLLLSQTEDLSIQFNSINIIVSSLLSYMLEVLSFKKQFHPLLAIVEVLVISLIYFLPIETKSASDSQKTKQTPSLITQLITHPKTKPIFSFLLLNTTFMFIQLVYSFRSQSLGLLSDSLHMALDSTSLFLGLLATILASNPPSTTFPFGLKKLETLAGFANGVLLIGIVFGILLEAVQRLFWPVEIQRTSELLIVAALGLVVNIVGIFAFNHGHGDDGHGHGHSHGHSHSHGGGGDCDGEEDNENMRGIFLHILADTLGSLGVVVSTILIQVFNTPIFDPISSLFIAVMIFGSAIPLIKSSASRLLLNLNDKEDDQIKDLLSQVMNMPGVISYTTPRFWSESNVLDDGLSGAGESYSVQMPQLQSQTGQNGSINGDLQGKVRAREETFSFAAPTDSSLDVCHEEHEHGHSHTEHSHSHSSPLSEPPTSSEIQFKMIGYIHIQHLDGENSTIIKKRVEKIFENAKIKCSVQVEKESDRCWCRESGN</sequence>
<keyword evidence="5 8" id="KW-1133">Transmembrane helix</keyword>
<dbReference type="AlphaFoldDB" id="A0A9P8Q6N3"/>
<keyword evidence="12" id="KW-1185">Reference proteome</keyword>
<dbReference type="GO" id="GO:0031410">
    <property type="term" value="C:cytoplasmic vesicle"/>
    <property type="evidence" value="ECO:0007669"/>
    <property type="project" value="TreeGrafter"/>
</dbReference>
<reference evidence="11" key="1">
    <citation type="journal article" date="2021" name="Open Biol.">
        <title>Shared evolutionary footprints suggest mitochondrial oxidative damage underlies multiple complex I losses in fungi.</title>
        <authorList>
            <person name="Schikora-Tamarit M.A."/>
            <person name="Marcet-Houben M."/>
            <person name="Nosek J."/>
            <person name="Gabaldon T."/>
        </authorList>
    </citation>
    <scope>NUCLEOTIDE SEQUENCE</scope>
    <source>
        <strain evidence="11">CBS2887</strain>
    </source>
</reference>
<feature type="compositionally biased region" description="Basic residues" evidence="9">
    <location>
        <begin position="97"/>
        <end position="110"/>
    </location>
</feature>
<dbReference type="PANTHER" id="PTHR45755:SF4">
    <property type="entry name" value="ZINC TRANSPORTER 7"/>
    <property type="match status" value="1"/>
</dbReference>
<keyword evidence="7 8" id="KW-0472">Membrane</keyword>
<feature type="transmembrane region" description="Helical" evidence="8">
    <location>
        <begin position="171"/>
        <end position="194"/>
    </location>
</feature>
<comment type="subcellular location">
    <subcellularLocation>
        <location evidence="8">Endoplasmic reticulum membrane</location>
        <topology evidence="8">Multi-pass membrane protein</topology>
    </subcellularLocation>
    <subcellularLocation>
        <location evidence="1">Membrane</location>
        <topology evidence="1">Multi-pass membrane protein</topology>
    </subcellularLocation>
</comment>
<dbReference type="InterPro" id="IPR058533">
    <property type="entry name" value="Cation_efflux_TM"/>
</dbReference>
<organism evidence="11 12">
    <name type="scientific">Wickerhamomyces pijperi</name>
    <name type="common">Yeast</name>
    <name type="synonym">Pichia pijperi</name>
    <dbReference type="NCBI Taxonomy" id="599730"/>
    <lineage>
        <taxon>Eukaryota</taxon>
        <taxon>Fungi</taxon>
        <taxon>Dikarya</taxon>
        <taxon>Ascomycota</taxon>
        <taxon>Saccharomycotina</taxon>
        <taxon>Saccharomycetes</taxon>
        <taxon>Phaffomycetales</taxon>
        <taxon>Wickerhamomycetaceae</taxon>
        <taxon>Wickerhamomyces</taxon>
    </lineage>
</organism>
<feature type="transmembrane region" description="Helical" evidence="8">
    <location>
        <begin position="485"/>
        <end position="506"/>
    </location>
</feature>
<dbReference type="InterPro" id="IPR027469">
    <property type="entry name" value="Cation_efflux_TMD_sf"/>
</dbReference>
<dbReference type="GO" id="GO:0005385">
    <property type="term" value="F:zinc ion transmembrane transporter activity"/>
    <property type="evidence" value="ECO:0007669"/>
    <property type="project" value="UniProtKB-UniRule"/>
</dbReference>
<reference evidence="11" key="2">
    <citation type="submission" date="2021-01" db="EMBL/GenBank/DDBJ databases">
        <authorList>
            <person name="Schikora-Tamarit M.A."/>
        </authorList>
    </citation>
    <scope>NUCLEOTIDE SEQUENCE</scope>
    <source>
        <strain evidence="11">CBS2887</strain>
    </source>
</reference>
<evidence type="ECO:0000313" key="11">
    <source>
        <dbReference type="EMBL" id="KAH3685322.1"/>
    </source>
</evidence>
<feature type="region of interest" description="Disordered" evidence="9">
    <location>
        <begin position="515"/>
        <end position="535"/>
    </location>
</feature>
<evidence type="ECO:0000256" key="8">
    <source>
        <dbReference type="RuleBase" id="RU369017"/>
    </source>
</evidence>
<dbReference type="Pfam" id="PF01545">
    <property type="entry name" value="Cation_efflux"/>
    <property type="match status" value="1"/>
</dbReference>